<dbReference type="Gene3D" id="3.30.160.60">
    <property type="entry name" value="Classic Zinc Finger"/>
    <property type="match status" value="8"/>
</dbReference>
<keyword evidence="3" id="KW-0677">Repeat</keyword>
<feature type="compositionally biased region" description="Polar residues" evidence="11">
    <location>
        <begin position="790"/>
        <end position="811"/>
    </location>
</feature>
<feature type="domain" description="C2H2-type" evidence="12">
    <location>
        <begin position="935"/>
        <end position="962"/>
    </location>
</feature>
<evidence type="ECO:0000256" key="9">
    <source>
        <dbReference type="ARBA" id="ARBA00023242"/>
    </source>
</evidence>
<reference evidence="13" key="4">
    <citation type="submission" date="2025-09" db="UniProtKB">
        <authorList>
            <consortium name="Ensembl"/>
        </authorList>
    </citation>
    <scope>IDENTIFICATION</scope>
</reference>
<dbReference type="Ensembl" id="ENSELUT00000046128.2">
    <property type="protein sequence ID" value="ENSELUP00000077216.2"/>
    <property type="gene ID" value="ENSELUG00000027293.2"/>
</dbReference>
<evidence type="ECO:0000256" key="8">
    <source>
        <dbReference type="ARBA" id="ARBA00023163"/>
    </source>
</evidence>
<dbReference type="InterPro" id="IPR029400">
    <property type="entry name" value="TINF2_N"/>
</dbReference>
<evidence type="ECO:0000256" key="11">
    <source>
        <dbReference type="SAM" id="MobiDB-lite"/>
    </source>
</evidence>
<dbReference type="GO" id="GO:0008270">
    <property type="term" value="F:zinc ion binding"/>
    <property type="evidence" value="ECO:0007669"/>
    <property type="project" value="UniProtKB-KW"/>
</dbReference>
<dbReference type="PROSITE" id="PS50157">
    <property type="entry name" value="ZINC_FINGER_C2H2_2"/>
    <property type="match status" value="12"/>
</dbReference>
<dbReference type="Proteomes" id="UP000265140">
    <property type="component" value="Chromosome 23"/>
</dbReference>
<evidence type="ECO:0000256" key="6">
    <source>
        <dbReference type="ARBA" id="ARBA00023015"/>
    </source>
</evidence>
<evidence type="ECO:0000259" key="12">
    <source>
        <dbReference type="PROSITE" id="PS50157"/>
    </source>
</evidence>
<feature type="domain" description="C2H2-type" evidence="12">
    <location>
        <begin position="689"/>
        <end position="716"/>
    </location>
</feature>
<keyword evidence="2" id="KW-0479">Metal-binding</keyword>
<proteinExistence type="predicted"/>
<keyword evidence="9" id="KW-0539">Nucleus</keyword>
<keyword evidence="8" id="KW-0804">Transcription</keyword>
<dbReference type="PANTHER" id="PTHR24394:SF29">
    <property type="entry name" value="MYONEURIN"/>
    <property type="match status" value="1"/>
</dbReference>
<reference evidence="13" key="3">
    <citation type="submission" date="2025-08" db="UniProtKB">
        <authorList>
            <consortium name="Ensembl"/>
        </authorList>
    </citation>
    <scope>IDENTIFICATION</scope>
</reference>
<feature type="region of interest" description="Disordered" evidence="11">
    <location>
        <begin position="784"/>
        <end position="811"/>
    </location>
</feature>
<dbReference type="GO" id="GO:0000981">
    <property type="term" value="F:DNA-binding transcription factor activity, RNA polymerase II-specific"/>
    <property type="evidence" value="ECO:0007669"/>
    <property type="project" value="TreeGrafter"/>
</dbReference>
<sequence length="1150" mass="130842">MKMQHMKEEVPLLPLSSLRLLVPPLRLVSAALWHVVQQRCVSDYGLVEEFVTTVFDIVPDMMSYRERVQLIMGLRAQLVLELCRSDHIRNSDSIQHHLNRMKTSIITYGEQSCDPEVKASESNFLKLIATLQEDPVEKEHFFQKVFPEEFGPKYHSALETLVWDFLSRLEKLLPTPNLQQTASWFLPDPCVLEECLQSVSHPEPLRTLLQYHTNCTPAPHTEANALSSGNNHLLSQLRTAPLETMGAFTEQADQPNHTQEFMTNQSPDQQIQPKHTQGFVTNQSPASSDIESETTHLLDYMETEQGRDSVEMLPLNEELESDFVECINQEITARDINDGTLDKESAKDEKMYEDFLNLRSDNGINILGVASSEQEVQEMSPLSPSDWLRQPRVLLQRLEISEMLLPESEFSLKLRREGLHIDHEGFLGQRGGQVILQRGRNVNVHPSDSQPLCSLVSDPSHNQGQFQRSKRVKICSFCGKAFREAKDFTAHIRSHTEQEPFYCILSEQQFENLENFQKCQQKVCEVADQTEEDIMSATSVEDWTETANKTVPQRRHLKRSLDKPRQPYQINKCSLCDKTFSWLRGLKEHMKYTHGRVLCLNCGDVFEGSDFASHKGCLKRLSCPLCGDMFQLTERKQCEEPNPQKLPSKAHSGVSALSFENVTRIPPPTNCALQNPSHILPFQIVNDYRTCLLCNESFANREDMRMHLKFHHCILPYPCFKCGESFQSPPDLQKHSNECSGRNIPDSRKCPRCRVKTSKYTNQQEMTSPEVNLERHEPDQQLCAGDKNVESPQSSTTKVDVSNDSLQHQPNQTFSQSNLIERGFFNQQTTLAATPPRANVPGEINFRRGQASSEDVDASQPLREVDPADRSSSLASRENGTEVLQTHSSETSAGAAPTLPPGVDLDCRTCHLCSKTFRLRKSLTMHLRRHGEGAIKCSICSKNFACNKELSGHLANKTGCGPMLRNRIAVIPPADYKAVHLTCPDCLQQFTSENKLKCHMVYHTGKGFSCSFCGRMFFESRQLDVHIRSHTHRPYLCDTCGKDFTCENDLKVHKHVHTSERPYACTACGRKFKFKGNLKSHQMLHTGERPFACTLCQVRCLNNRHLKLHIMRHHTKERPFKCHGCGKGYIQKSDLRHHLVLKPSCLVAQS</sequence>
<dbReference type="Pfam" id="PF00096">
    <property type="entry name" value="zf-C2H2"/>
    <property type="match status" value="4"/>
</dbReference>
<dbReference type="OMA" id="MEKRSHT"/>
<keyword evidence="7" id="KW-0238">DNA-binding</keyword>
<feature type="domain" description="C2H2-type" evidence="12">
    <location>
        <begin position="717"/>
        <end position="744"/>
    </location>
</feature>
<evidence type="ECO:0000313" key="13">
    <source>
        <dbReference type="Ensembl" id="ENSELUP00000077216.2"/>
    </source>
</evidence>
<dbReference type="SMART" id="SM00355">
    <property type="entry name" value="ZnF_C2H2"/>
    <property type="match status" value="12"/>
</dbReference>
<evidence type="ECO:0000256" key="4">
    <source>
        <dbReference type="ARBA" id="ARBA00022771"/>
    </source>
</evidence>
<feature type="domain" description="C2H2-type" evidence="12">
    <location>
        <begin position="473"/>
        <end position="500"/>
    </location>
</feature>
<keyword evidence="5" id="KW-0862">Zinc</keyword>
<dbReference type="AlphaFoldDB" id="A0A6Q2ZHF1"/>
<feature type="domain" description="C2H2-type" evidence="12">
    <location>
        <begin position="981"/>
        <end position="1008"/>
    </location>
</feature>
<feature type="domain" description="C2H2-type" evidence="12">
    <location>
        <begin position="908"/>
        <end position="930"/>
    </location>
</feature>
<accession>A0A6Q2ZHF1</accession>
<dbReference type="SUPFAM" id="SSF57667">
    <property type="entry name" value="beta-beta-alpha zinc fingers"/>
    <property type="match status" value="7"/>
</dbReference>
<dbReference type="InParanoid" id="A0A6Q2ZHF1"/>
<feature type="domain" description="C2H2-type" evidence="12">
    <location>
        <begin position="1035"/>
        <end position="1062"/>
    </location>
</feature>
<evidence type="ECO:0000256" key="3">
    <source>
        <dbReference type="ARBA" id="ARBA00022737"/>
    </source>
</evidence>
<dbReference type="GO" id="GO:0003677">
    <property type="term" value="F:DNA binding"/>
    <property type="evidence" value="ECO:0007669"/>
    <property type="project" value="UniProtKB-KW"/>
</dbReference>
<evidence type="ECO:0000256" key="7">
    <source>
        <dbReference type="ARBA" id="ARBA00023125"/>
    </source>
</evidence>
<name>A0A6Q2ZHF1_ESOLU</name>
<comment type="subcellular location">
    <subcellularLocation>
        <location evidence="1">Nucleus</location>
    </subcellularLocation>
</comment>
<feature type="domain" description="C2H2-type" evidence="12">
    <location>
        <begin position="1091"/>
        <end position="1119"/>
    </location>
</feature>
<dbReference type="Bgee" id="ENSELUG00000027293">
    <property type="expression patterns" value="Expressed in ovary and 14 other cell types or tissues"/>
</dbReference>
<keyword evidence="14" id="KW-1185">Reference proteome</keyword>
<evidence type="ECO:0000256" key="1">
    <source>
        <dbReference type="ARBA" id="ARBA00004123"/>
    </source>
</evidence>
<keyword evidence="6" id="KW-0805">Transcription regulation</keyword>
<dbReference type="GO" id="GO:0005634">
    <property type="term" value="C:nucleus"/>
    <property type="evidence" value="ECO:0007669"/>
    <property type="project" value="UniProtKB-SubCell"/>
</dbReference>
<dbReference type="CDD" id="cd11657">
    <property type="entry name" value="TIN2_N"/>
    <property type="match status" value="1"/>
</dbReference>
<feature type="domain" description="C2H2-type" evidence="12">
    <location>
        <begin position="571"/>
        <end position="594"/>
    </location>
</feature>
<dbReference type="FunFam" id="3.30.160.60:FF:000446">
    <property type="entry name" value="Zinc finger protein"/>
    <property type="match status" value="2"/>
</dbReference>
<evidence type="ECO:0000256" key="10">
    <source>
        <dbReference type="PROSITE-ProRule" id="PRU00042"/>
    </source>
</evidence>
<feature type="domain" description="C2H2-type" evidence="12">
    <location>
        <begin position="1120"/>
        <end position="1138"/>
    </location>
</feature>
<dbReference type="Pfam" id="PF14973">
    <property type="entry name" value="TINF2_N"/>
    <property type="match status" value="1"/>
</dbReference>
<feature type="domain" description="C2H2-type" evidence="12">
    <location>
        <begin position="1008"/>
        <end position="1035"/>
    </location>
</feature>
<organism evidence="13 14">
    <name type="scientific">Esox lucius</name>
    <name type="common">Northern pike</name>
    <dbReference type="NCBI Taxonomy" id="8010"/>
    <lineage>
        <taxon>Eukaryota</taxon>
        <taxon>Metazoa</taxon>
        <taxon>Chordata</taxon>
        <taxon>Craniata</taxon>
        <taxon>Vertebrata</taxon>
        <taxon>Euteleostomi</taxon>
        <taxon>Actinopterygii</taxon>
        <taxon>Neopterygii</taxon>
        <taxon>Teleostei</taxon>
        <taxon>Protacanthopterygii</taxon>
        <taxon>Esociformes</taxon>
        <taxon>Esocidae</taxon>
        <taxon>Esox</taxon>
    </lineage>
</organism>
<feature type="domain" description="C2H2-type" evidence="12">
    <location>
        <begin position="1063"/>
        <end position="1090"/>
    </location>
</feature>
<keyword evidence="4 10" id="KW-0863">Zinc-finger</keyword>
<reference evidence="13" key="2">
    <citation type="submission" date="2020-02" db="EMBL/GenBank/DDBJ databases">
        <title>Esox lucius (northern pike) genome, fEsoLuc1, primary haplotype.</title>
        <authorList>
            <person name="Myers G."/>
            <person name="Karagic N."/>
            <person name="Meyer A."/>
            <person name="Pippel M."/>
            <person name="Reichard M."/>
            <person name="Winkler S."/>
            <person name="Tracey A."/>
            <person name="Sims Y."/>
            <person name="Howe K."/>
            <person name="Rhie A."/>
            <person name="Formenti G."/>
            <person name="Durbin R."/>
            <person name="Fedrigo O."/>
            <person name="Jarvis E.D."/>
        </authorList>
    </citation>
    <scope>NUCLEOTIDE SEQUENCE [LARGE SCALE GENOMIC DNA]</scope>
</reference>
<dbReference type="GeneID" id="105020488"/>
<dbReference type="FunFam" id="3.30.160.60:FF:000646">
    <property type="entry name" value="Myeloid zinc finger 1"/>
    <property type="match status" value="1"/>
</dbReference>
<evidence type="ECO:0000256" key="5">
    <source>
        <dbReference type="ARBA" id="ARBA00022833"/>
    </source>
</evidence>
<dbReference type="PANTHER" id="PTHR24394">
    <property type="entry name" value="ZINC FINGER PROTEIN"/>
    <property type="match status" value="1"/>
</dbReference>
<dbReference type="InterPro" id="IPR013087">
    <property type="entry name" value="Znf_C2H2_type"/>
</dbReference>
<evidence type="ECO:0000256" key="2">
    <source>
        <dbReference type="ARBA" id="ARBA00022723"/>
    </source>
</evidence>
<dbReference type="InterPro" id="IPR036236">
    <property type="entry name" value="Znf_C2H2_sf"/>
</dbReference>
<feature type="compositionally biased region" description="Polar residues" evidence="11">
    <location>
        <begin position="870"/>
        <end position="892"/>
    </location>
</feature>
<evidence type="ECO:0000313" key="14">
    <source>
        <dbReference type="Proteomes" id="UP000265140"/>
    </source>
</evidence>
<dbReference type="RefSeq" id="XP_010885895.2">
    <property type="nucleotide sequence ID" value="XM_010887593.4"/>
</dbReference>
<protein>
    <recommendedName>
        <fullName evidence="12">C2H2-type domain-containing protein</fullName>
    </recommendedName>
</protein>
<dbReference type="GeneTree" id="ENSGT00940000162287"/>
<feature type="region of interest" description="Disordered" evidence="11">
    <location>
        <begin position="848"/>
        <end position="898"/>
    </location>
</feature>
<dbReference type="PROSITE" id="PS00028">
    <property type="entry name" value="ZINC_FINGER_C2H2_1"/>
    <property type="match status" value="8"/>
</dbReference>
<reference evidence="14" key="1">
    <citation type="journal article" date="2014" name="PLoS ONE">
        <title>The genome and linkage map of the northern pike (Esox lucius): conserved synteny revealed between the salmonid sister group and the Neoteleostei.</title>
        <authorList>
            <person name="Rondeau E.B."/>
            <person name="Minkley D.R."/>
            <person name="Leong J.S."/>
            <person name="Messmer A.M."/>
            <person name="Jantzen J.R."/>
            <person name="von Schalburg K.R."/>
            <person name="Lemon C."/>
            <person name="Bird N.H."/>
            <person name="Koop B.F."/>
        </authorList>
    </citation>
    <scope>NUCLEOTIDE SEQUENCE</scope>
</reference>